<sequence>MKLLASWKSFIAVALAVIVAQNLVAQQIQSYSMPADDYDANIVKLNALALPFRNISLQYERLVSRKISVAVGLRMIPKGNFPMLDAFESYIDDAETFDELQNIRVSNQAITIEPRFYFGRHDGPRGFYIAPYGRYSTYGLGFRQFEYTVEEEDEAGYYQAETHTMALEGRISGITGGLLFGSQWRIGRWVYLDWWILGPAYGAANGKLSGSSSMPLDPKAQTALEEELENLEIPMLDTEAHVDSKGAKLDMKGPWAGIRTGLAVGIRF</sequence>
<accession>A0A1I3F0R0</accession>
<feature type="chain" id="PRO_5011469984" description="DUF3575 domain-containing protein" evidence="1">
    <location>
        <begin position="26"/>
        <end position="268"/>
    </location>
</feature>
<evidence type="ECO:0000313" key="3">
    <source>
        <dbReference type="Proteomes" id="UP000198670"/>
    </source>
</evidence>
<gene>
    <name evidence="2" type="ORF">SAMN05444682_102110</name>
</gene>
<dbReference type="Proteomes" id="UP000198670">
    <property type="component" value="Unassembled WGS sequence"/>
</dbReference>
<dbReference type="RefSeq" id="WP_090624671.1">
    <property type="nucleotide sequence ID" value="NZ_FOQO01000002.1"/>
</dbReference>
<evidence type="ECO:0000313" key="2">
    <source>
        <dbReference type="EMBL" id="SFI04796.1"/>
    </source>
</evidence>
<organism evidence="2 3">
    <name type="scientific">Parapedobacter indicus</name>
    <dbReference type="NCBI Taxonomy" id="1477437"/>
    <lineage>
        <taxon>Bacteria</taxon>
        <taxon>Pseudomonadati</taxon>
        <taxon>Bacteroidota</taxon>
        <taxon>Sphingobacteriia</taxon>
        <taxon>Sphingobacteriales</taxon>
        <taxon>Sphingobacteriaceae</taxon>
        <taxon>Parapedobacter</taxon>
    </lineage>
</organism>
<reference evidence="2 3" key="1">
    <citation type="submission" date="2016-10" db="EMBL/GenBank/DDBJ databases">
        <authorList>
            <person name="de Groot N.N."/>
        </authorList>
    </citation>
    <scope>NUCLEOTIDE SEQUENCE [LARGE SCALE GENOMIC DNA]</scope>
    <source>
        <strain evidence="2 3">RK1</strain>
    </source>
</reference>
<name>A0A1I3F0R0_9SPHI</name>
<dbReference type="EMBL" id="FOQO01000002">
    <property type="protein sequence ID" value="SFI04796.1"/>
    <property type="molecule type" value="Genomic_DNA"/>
</dbReference>
<dbReference type="OrthoDB" id="1118958at2"/>
<keyword evidence="1" id="KW-0732">Signal</keyword>
<dbReference type="STRING" id="1477437.SAMN05444682_102110"/>
<proteinExistence type="predicted"/>
<evidence type="ECO:0008006" key="4">
    <source>
        <dbReference type="Google" id="ProtNLM"/>
    </source>
</evidence>
<dbReference type="AlphaFoldDB" id="A0A1I3F0R0"/>
<feature type="signal peptide" evidence="1">
    <location>
        <begin position="1"/>
        <end position="25"/>
    </location>
</feature>
<keyword evidence="3" id="KW-1185">Reference proteome</keyword>
<protein>
    <recommendedName>
        <fullName evidence="4">DUF3575 domain-containing protein</fullName>
    </recommendedName>
</protein>
<evidence type="ECO:0000256" key="1">
    <source>
        <dbReference type="SAM" id="SignalP"/>
    </source>
</evidence>